<dbReference type="InterPro" id="IPR004839">
    <property type="entry name" value="Aminotransferase_I/II_large"/>
</dbReference>
<dbReference type="EMBL" id="CP021083">
    <property type="protein sequence ID" value="ASN83021.1"/>
    <property type="molecule type" value="Genomic_DNA"/>
</dbReference>
<accession>A0A221T2D0</accession>
<dbReference type="AlphaFoldDB" id="A0A221T2D0"/>
<dbReference type="InterPro" id="IPR015422">
    <property type="entry name" value="PyrdxlP-dep_Trfase_small"/>
</dbReference>
<feature type="domain" description="Aminotransferase class I/classII large" evidence="1">
    <location>
        <begin position="136"/>
        <end position="288"/>
    </location>
</feature>
<dbReference type="STRING" id="317577.GCA_000419625_03282"/>
<dbReference type="SUPFAM" id="SSF53383">
    <property type="entry name" value="PLP-dependent transferases"/>
    <property type="match status" value="1"/>
</dbReference>
<geneLocation type="plasmid" evidence="3">
    <name>pdfi2</name>
</geneLocation>
<organism evidence="2 3">
    <name type="scientific">Deinococcus ficus</name>
    <dbReference type="NCBI Taxonomy" id="317577"/>
    <lineage>
        <taxon>Bacteria</taxon>
        <taxon>Thermotogati</taxon>
        <taxon>Deinococcota</taxon>
        <taxon>Deinococci</taxon>
        <taxon>Deinococcales</taxon>
        <taxon>Deinococcaceae</taxon>
        <taxon>Deinococcus</taxon>
    </lineage>
</organism>
<dbReference type="GO" id="GO:0030170">
    <property type="term" value="F:pyridoxal phosphate binding"/>
    <property type="evidence" value="ECO:0007669"/>
    <property type="project" value="InterPro"/>
</dbReference>
<dbReference type="KEGG" id="dfc:DFI_17735"/>
<keyword evidence="3" id="KW-1185">Reference proteome</keyword>
<name>A0A221T2D0_9DEIO</name>
<dbReference type="Pfam" id="PF00155">
    <property type="entry name" value="Aminotran_1_2"/>
    <property type="match status" value="1"/>
</dbReference>
<dbReference type="Proteomes" id="UP000259030">
    <property type="component" value="Plasmid pDFI2"/>
</dbReference>
<dbReference type="Gene3D" id="3.40.640.10">
    <property type="entry name" value="Type I PLP-dependent aspartate aminotransferase-like (Major domain)"/>
    <property type="match status" value="1"/>
</dbReference>
<keyword evidence="2" id="KW-0614">Plasmid</keyword>
<evidence type="ECO:0000313" key="3">
    <source>
        <dbReference type="Proteomes" id="UP000259030"/>
    </source>
</evidence>
<gene>
    <name evidence="2" type="ORF">DFI_17735</name>
</gene>
<proteinExistence type="predicted"/>
<evidence type="ECO:0000313" key="2">
    <source>
        <dbReference type="EMBL" id="ASN83021.1"/>
    </source>
</evidence>
<sequence>MRPVHPSPQPTPASPLDFRRVVNPYGPDWTLLQAVRDADHAALPDPAYAAARRALAGLHHLDAAGVVPGLGLVDLVDRLIRAIGAGDGGLAMLGGPWDDVVPWLMARDTPAHQVALPERDADGRSPLSGLALDGVKLVLVRPPEFRAGCPWGARDWHALADRCAAAGAVVAVDESLAPFTARPVPGSLPGLVRLRSPGEAHGLPGVRAAYALLPAELAGRVAGLAAPSALPAGTLAVLEALPGAAGFLHETLPRVLQHAGSLAAALERFGDVQHAGGPVVALRLPGAEAARTALAARGLLLGGDEETLLACTRRPGENAALVAALAEHLGVGRGRQTESPAPAGSRVGRGVFRLTGRR</sequence>
<dbReference type="InterPro" id="IPR015421">
    <property type="entry name" value="PyrdxlP-dep_Trfase_major"/>
</dbReference>
<reference evidence="2 3" key="1">
    <citation type="submission" date="2017-05" db="EMBL/GenBank/DDBJ databases">
        <title>The complete genome sequence of Deinococcus ficus isolated from the rhizosphere of the Ficus religiosa L. in Taiwan.</title>
        <authorList>
            <person name="Wu K.-M."/>
            <person name="Liao T.-L."/>
            <person name="Liu Y.-M."/>
            <person name="Young C.-C."/>
            <person name="Tsai S.-F."/>
        </authorList>
    </citation>
    <scope>NUCLEOTIDE SEQUENCE [LARGE SCALE GENOMIC DNA]</scope>
    <source>
        <strain evidence="2 3">CC-FR2-10</strain>
        <plasmid evidence="3">pdfi2</plasmid>
    </source>
</reference>
<dbReference type="Gene3D" id="3.90.1150.10">
    <property type="entry name" value="Aspartate Aminotransferase, domain 1"/>
    <property type="match status" value="1"/>
</dbReference>
<evidence type="ECO:0000259" key="1">
    <source>
        <dbReference type="Pfam" id="PF00155"/>
    </source>
</evidence>
<dbReference type="InterPro" id="IPR015424">
    <property type="entry name" value="PyrdxlP-dep_Trfase"/>
</dbReference>
<protein>
    <recommendedName>
        <fullName evidence="1">Aminotransferase class I/classII large domain-containing protein</fullName>
    </recommendedName>
</protein>